<protein>
    <recommendedName>
        <fullName evidence="4">Fungal N-terminal domain-containing protein</fullName>
    </recommendedName>
</protein>
<evidence type="ECO:0000313" key="2">
    <source>
        <dbReference type="EMBL" id="KAK7747718.1"/>
    </source>
</evidence>
<organism evidence="2 3">
    <name type="scientific">Diatrype stigma</name>
    <dbReference type="NCBI Taxonomy" id="117547"/>
    <lineage>
        <taxon>Eukaryota</taxon>
        <taxon>Fungi</taxon>
        <taxon>Dikarya</taxon>
        <taxon>Ascomycota</taxon>
        <taxon>Pezizomycotina</taxon>
        <taxon>Sordariomycetes</taxon>
        <taxon>Xylariomycetidae</taxon>
        <taxon>Xylariales</taxon>
        <taxon>Diatrypaceae</taxon>
        <taxon>Diatrype</taxon>
    </lineage>
</organism>
<accession>A0AAN9UHR5</accession>
<evidence type="ECO:0000313" key="3">
    <source>
        <dbReference type="Proteomes" id="UP001320420"/>
    </source>
</evidence>
<proteinExistence type="predicted"/>
<dbReference type="Proteomes" id="UP001320420">
    <property type="component" value="Unassembled WGS sequence"/>
</dbReference>
<dbReference type="AlphaFoldDB" id="A0AAN9UHR5"/>
<evidence type="ECO:0000256" key="1">
    <source>
        <dbReference type="SAM" id="Phobius"/>
    </source>
</evidence>
<keyword evidence="1" id="KW-0812">Transmembrane</keyword>
<dbReference type="EMBL" id="JAKJXP020000088">
    <property type="protein sequence ID" value="KAK7747718.1"/>
    <property type="molecule type" value="Genomic_DNA"/>
</dbReference>
<sequence length="147" mass="15858">MAAEGLGLAASVAGLVSLGLQLTGGIVKYLDAFESRQEDLINAKRQNDALMAGLLAIQTASSSFQGQHSQAIAAVIQNIQACETELTAAEALRVDLADCERSTWTMRLENQKKKMTYAFHRSKVQQLAQRLQQANGILQLSLAGLEL</sequence>
<keyword evidence="1" id="KW-0472">Membrane</keyword>
<reference evidence="2 3" key="1">
    <citation type="submission" date="2024-02" db="EMBL/GenBank/DDBJ databases">
        <title>De novo assembly and annotation of 12 fungi associated with fruit tree decline syndrome in Ontario, Canada.</title>
        <authorList>
            <person name="Sulman M."/>
            <person name="Ellouze W."/>
            <person name="Ilyukhin E."/>
        </authorList>
    </citation>
    <scope>NUCLEOTIDE SEQUENCE [LARGE SCALE GENOMIC DNA]</scope>
    <source>
        <strain evidence="2 3">M11/M66-122</strain>
    </source>
</reference>
<feature type="transmembrane region" description="Helical" evidence="1">
    <location>
        <begin position="6"/>
        <end position="27"/>
    </location>
</feature>
<evidence type="ECO:0008006" key="4">
    <source>
        <dbReference type="Google" id="ProtNLM"/>
    </source>
</evidence>
<comment type="caution">
    <text evidence="2">The sequence shown here is derived from an EMBL/GenBank/DDBJ whole genome shotgun (WGS) entry which is preliminary data.</text>
</comment>
<gene>
    <name evidence="2" type="ORF">SLS62_008965</name>
</gene>
<keyword evidence="1" id="KW-1133">Transmembrane helix</keyword>
<keyword evidence="3" id="KW-1185">Reference proteome</keyword>
<name>A0AAN9UHR5_9PEZI</name>